<gene>
    <name evidence="3" type="ORF">FSP39_001891</name>
</gene>
<sequence>MCFIEVRCQILTSDKENMCSSYIDGKSVRKFIADTEKRLEHTEKILSAAMCTYGPGVVDVFENYILLFSREKLSWSDSQSFCRKFKASLIYSISEQMNDYLKKKVVQFSSDQWIGGLRISNTSVWNTTNSEEFITWSDWADGEPNGECIQMWQYARFRWDDDNCETKKKFICMKIDN</sequence>
<keyword evidence="1" id="KW-1015">Disulfide bond</keyword>
<evidence type="ECO:0000313" key="4">
    <source>
        <dbReference type="Proteomes" id="UP001186944"/>
    </source>
</evidence>
<dbReference type="Gene3D" id="3.10.100.10">
    <property type="entry name" value="Mannose-Binding Protein A, subunit A"/>
    <property type="match status" value="1"/>
</dbReference>
<dbReference type="InterPro" id="IPR051004">
    <property type="entry name" value="DC-SIGN_domain-containing"/>
</dbReference>
<accession>A0AA88XKI4</accession>
<evidence type="ECO:0000256" key="1">
    <source>
        <dbReference type="ARBA" id="ARBA00023157"/>
    </source>
</evidence>
<proteinExistence type="predicted"/>
<name>A0AA88XKI4_PINIB</name>
<dbReference type="SUPFAM" id="SSF56436">
    <property type="entry name" value="C-type lectin-like"/>
    <property type="match status" value="1"/>
</dbReference>
<dbReference type="SMART" id="SM00034">
    <property type="entry name" value="CLECT"/>
    <property type="match status" value="1"/>
</dbReference>
<dbReference type="PROSITE" id="PS00615">
    <property type="entry name" value="C_TYPE_LECTIN_1"/>
    <property type="match status" value="1"/>
</dbReference>
<keyword evidence="4" id="KW-1185">Reference proteome</keyword>
<dbReference type="Proteomes" id="UP001186944">
    <property type="component" value="Unassembled WGS sequence"/>
</dbReference>
<dbReference type="InterPro" id="IPR018378">
    <property type="entry name" value="C-type_lectin_CS"/>
</dbReference>
<dbReference type="PROSITE" id="PS50041">
    <property type="entry name" value="C_TYPE_LECTIN_2"/>
    <property type="match status" value="1"/>
</dbReference>
<dbReference type="InterPro" id="IPR016186">
    <property type="entry name" value="C-type_lectin-like/link_sf"/>
</dbReference>
<dbReference type="PANTHER" id="PTHR22802:SF458">
    <property type="entry name" value="C-TYPE LECTIN DOMAIN-CONTAINING PROTEIN"/>
    <property type="match status" value="1"/>
</dbReference>
<organism evidence="3 4">
    <name type="scientific">Pinctada imbricata</name>
    <name type="common">Atlantic pearl-oyster</name>
    <name type="synonym">Pinctada martensii</name>
    <dbReference type="NCBI Taxonomy" id="66713"/>
    <lineage>
        <taxon>Eukaryota</taxon>
        <taxon>Metazoa</taxon>
        <taxon>Spiralia</taxon>
        <taxon>Lophotrochozoa</taxon>
        <taxon>Mollusca</taxon>
        <taxon>Bivalvia</taxon>
        <taxon>Autobranchia</taxon>
        <taxon>Pteriomorphia</taxon>
        <taxon>Pterioida</taxon>
        <taxon>Pterioidea</taxon>
        <taxon>Pteriidae</taxon>
        <taxon>Pinctada</taxon>
    </lineage>
</organism>
<dbReference type="EMBL" id="VSWD01000011">
    <property type="protein sequence ID" value="KAK3087115.1"/>
    <property type="molecule type" value="Genomic_DNA"/>
</dbReference>
<dbReference type="PANTHER" id="PTHR22802">
    <property type="entry name" value="C-TYPE LECTIN SUPERFAMILY MEMBER"/>
    <property type="match status" value="1"/>
</dbReference>
<evidence type="ECO:0000259" key="2">
    <source>
        <dbReference type="PROSITE" id="PS50041"/>
    </source>
</evidence>
<protein>
    <recommendedName>
        <fullName evidence="2">C-type lectin domain-containing protein</fullName>
    </recommendedName>
</protein>
<dbReference type="CDD" id="cd00037">
    <property type="entry name" value="CLECT"/>
    <property type="match status" value="1"/>
</dbReference>
<reference evidence="3" key="1">
    <citation type="submission" date="2019-08" db="EMBL/GenBank/DDBJ databases">
        <title>The improved chromosome-level genome for the pearl oyster Pinctada fucata martensii using PacBio sequencing and Hi-C.</title>
        <authorList>
            <person name="Zheng Z."/>
        </authorList>
    </citation>
    <scope>NUCLEOTIDE SEQUENCE</scope>
    <source>
        <strain evidence="3">ZZ-2019</strain>
        <tissue evidence="3">Adductor muscle</tissue>
    </source>
</reference>
<dbReference type="Pfam" id="PF00059">
    <property type="entry name" value="Lectin_C"/>
    <property type="match status" value="1"/>
</dbReference>
<comment type="caution">
    <text evidence="3">The sequence shown here is derived from an EMBL/GenBank/DDBJ whole genome shotgun (WGS) entry which is preliminary data.</text>
</comment>
<dbReference type="InterPro" id="IPR001304">
    <property type="entry name" value="C-type_lectin-like"/>
</dbReference>
<dbReference type="AlphaFoldDB" id="A0AA88XKI4"/>
<feature type="domain" description="C-type lectin" evidence="2">
    <location>
        <begin position="61"/>
        <end position="173"/>
    </location>
</feature>
<evidence type="ECO:0000313" key="3">
    <source>
        <dbReference type="EMBL" id="KAK3087115.1"/>
    </source>
</evidence>
<dbReference type="InterPro" id="IPR016187">
    <property type="entry name" value="CTDL_fold"/>
</dbReference>